<dbReference type="OMA" id="ENARAPI"/>
<evidence type="ECO:0000256" key="1">
    <source>
        <dbReference type="SAM" id="MobiDB-lite"/>
    </source>
</evidence>
<proteinExistence type="predicted"/>
<dbReference type="EMBL" id="AEYP01025161">
    <property type="status" value="NOT_ANNOTATED_CDS"/>
    <property type="molecule type" value="Genomic_DNA"/>
</dbReference>
<feature type="compositionally biased region" description="Pro residues" evidence="1">
    <location>
        <begin position="302"/>
        <end position="313"/>
    </location>
</feature>
<sequence length="357" mass="37580">MCGKGPRRSRPELSWETRENARAPIWPTPSPCLGQEGLTCPGSGRNPSSPNTRTPSRGRREPRRSRASGSAPATGDTVVRGERGLAGQASRPAPRGPPTPAAGQPAARGRKAGAGRGLRWGRPARGLHVPPRPASQRVPRLGAGGENFLTESSVNEQGHPRGTGRGRTAGRRPADPRPSRSGPRPATRPVPPPCRRGSPCREIPLATTPPNSPNWLFHRVLVPEPPGPPRPTPRSGPRRARQKGRLAGARVPRPLPPTTRVKRSARRQEGAGSCGSSAQPGLAASPGVLGRRRPQATAPAAVAPPPPPGPRPPCACRTGLPRRGCARTRPRPRTRRRGAPPPGRACAPGAPRASCSW</sequence>
<feature type="compositionally biased region" description="Pro residues" evidence="1">
    <location>
        <begin position="223"/>
        <end position="234"/>
    </location>
</feature>
<feature type="compositionally biased region" description="Basic and acidic residues" evidence="1">
    <location>
        <begin position="9"/>
        <end position="21"/>
    </location>
</feature>
<reference evidence="2" key="1">
    <citation type="submission" date="2024-06" db="UniProtKB">
        <authorList>
            <consortium name="Ensembl"/>
        </authorList>
    </citation>
    <scope>IDENTIFICATION</scope>
</reference>
<protein>
    <submittedName>
        <fullName evidence="2">Uncharacterized protein</fullName>
    </submittedName>
</protein>
<evidence type="ECO:0000313" key="2">
    <source>
        <dbReference type="Ensembl" id="ENSMPUP00000019777.1"/>
    </source>
</evidence>
<feature type="compositionally biased region" description="Basic residues" evidence="1">
    <location>
        <begin position="324"/>
        <end position="338"/>
    </location>
</feature>
<dbReference type="Ensembl" id="ENSMPUT00000020059.1">
    <property type="protein sequence ID" value="ENSMPUP00000019777.1"/>
    <property type="gene ID" value="ENSMPUG00000019907.1"/>
</dbReference>
<feature type="compositionally biased region" description="Low complexity" evidence="1">
    <location>
        <begin position="344"/>
        <end position="357"/>
    </location>
</feature>
<feature type="compositionally biased region" description="Low complexity" evidence="1">
    <location>
        <begin position="314"/>
        <end position="323"/>
    </location>
</feature>
<feature type="region of interest" description="Disordered" evidence="1">
    <location>
        <begin position="1"/>
        <end position="357"/>
    </location>
</feature>
<name>M3Z864_MUSPF</name>
<feature type="compositionally biased region" description="Basic residues" evidence="1">
    <location>
        <begin position="56"/>
        <end position="66"/>
    </location>
</feature>
<accession>M3Z864</accession>
<dbReference type="HOGENOM" id="CLU_776052_0_0_1"/>
<dbReference type="InParanoid" id="M3Z864"/>
<organism evidence="2">
    <name type="scientific">Mustela putorius furo</name>
    <name type="common">European domestic ferret</name>
    <name type="synonym">Mustela furo</name>
    <dbReference type="NCBI Taxonomy" id="9669"/>
    <lineage>
        <taxon>Eukaryota</taxon>
        <taxon>Metazoa</taxon>
        <taxon>Chordata</taxon>
        <taxon>Craniata</taxon>
        <taxon>Vertebrata</taxon>
        <taxon>Euteleostomi</taxon>
        <taxon>Mammalia</taxon>
        <taxon>Eutheria</taxon>
        <taxon>Laurasiatheria</taxon>
        <taxon>Carnivora</taxon>
        <taxon>Caniformia</taxon>
        <taxon>Musteloidea</taxon>
        <taxon>Mustelidae</taxon>
        <taxon>Mustelinae</taxon>
        <taxon>Mustela</taxon>
    </lineage>
</organism>
<dbReference type="AlphaFoldDB" id="M3Z864"/>